<dbReference type="Proteomes" id="UP001516023">
    <property type="component" value="Unassembled WGS sequence"/>
</dbReference>
<dbReference type="Pfam" id="PF14033">
    <property type="entry name" value="DUF4246"/>
    <property type="match status" value="1"/>
</dbReference>
<evidence type="ECO:0000313" key="3">
    <source>
        <dbReference type="EMBL" id="KAL3805310.1"/>
    </source>
</evidence>
<name>A0ABD3QYF8_9STRA</name>
<sequence length="648" mass="73066">MKRDVYDAGEVRQRIFDGDGVRFESFMELASDTITLEEASKDEPRTIGLQVDEALKGRLAKLVRSTVSQITQANSICELEQIINSVGDQLSTNALFLPVNNDEQGVSKACEGMEFSAHTSWERMITSQMIVTFVIPEKAECVVAVNQDDGYLQLKTPNGPYDFGVNGVILAARRPQSSYIAPIVETIQSFEGSKSYRANVLIETIAHSSRLSAVMIGTLPTSSVAFDSLEQHQHRLGPVEGVVVADDAISKDLIAELSGRIDALAAHQERTNCVDYHPQSNGIVRDLVHPGLYSYVKGVTELCGSVDDVPPCNVATLSRAGSENTDEGNAMNVEQESENKENIDVKEQYEVDFWGRPYESSLYQWLPTYFAIDAYGRCTIEDYINNLTPREHPVNSVLYQSLARLFEQSIPYIESVYSYVRAIRPMMRDDHSDFGSDNDSDSSGEIDIKPYSLKDNRLQVITKIVDYELKPGQIHEGVWHVEGMSHEEIVLTALYILDRDDCINGGDLLFKRAFFQDEVLDIFESVPQIRSDLFESYIEEGLYKLGKVETPKGRLIVFPNSHVHKVTEMINVYQHDGSGGVSHTSKRRIVVFFLVNPQKRIISTREVAPQRGGNMTHQQALDHRLKLMKERKFHKQDWNVREIELCEH</sequence>
<organism evidence="3 4">
    <name type="scientific">Cyclotella cryptica</name>
    <dbReference type="NCBI Taxonomy" id="29204"/>
    <lineage>
        <taxon>Eukaryota</taxon>
        <taxon>Sar</taxon>
        <taxon>Stramenopiles</taxon>
        <taxon>Ochrophyta</taxon>
        <taxon>Bacillariophyta</taxon>
        <taxon>Coscinodiscophyceae</taxon>
        <taxon>Thalassiosirophycidae</taxon>
        <taxon>Stephanodiscales</taxon>
        <taxon>Stephanodiscaceae</taxon>
        <taxon>Cyclotella</taxon>
    </lineage>
</organism>
<proteinExistence type="predicted"/>
<evidence type="ECO:0000313" key="4">
    <source>
        <dbReference type="Proteomes" id="UP001516023"/>
    </source>
</evidence>
<reference evidence="3 4" key="1">
    <citation type="journal article" date="2020" name="G3 (Bethesda)">
        <title>Improved Reference Genome for Cyclotella cryptica CCMP332, a Model for Cell Wall Morphogenesis, Salinity Adaptation, and Lipid Production in Diatoms (Bacillariophyta).</title>
        <authorList>
            <person name="Roberts W.R."/>
            <person name="Downey K.M."/>
            <person name="Ruck E.C."/>
            <person name="Traller J.C."/>
            <person name="Alverson A.J."/>
        </authorList>
    </citation>
    <scope>NUCLEOTIDE SEQUENCE [LARGE SCALE GENOMIC DNA]</scope>
    <source>
        <strain evidence="3 4">CCMP332</strain>
    </source>
</reference>
<dbReference type="PANTHER" id="PTHR33119">
    <property type="entry name" value="IFI3P"/>
    <property type="match status" value="1"/>
</dbReference>
<protein>
    <recommendedName>
        <fullName evidence="2">DUF4246 domain-containing protein</fullName>
    </recommendedName>
</protein>
<dbReference type="InterPro" id="IPR049192">
    <property type="entry name" value="DUF4246_C"/>
</dbReference>
<dbReference type="InterPro" id="IPR025340">
    <property type="entry name" value="DUF4246"/>
</dbReference>
<feature type="domain" description="DUF4246" evidence="2">
    <location>
        <begin position="240"/>
        <end position="612"/>
    </location>
</feature>
<evidence type="ECO:0000259" key="2">
    <source>
        <dbReference type="Pfam" id="PF14033"/>
    </source>
</evidence>
<comment type="caution">
    <text evidence="3">The sequence shown here is derived from an EMBL/GenBank/DDBJ whole genome shotgun (WGS) entry which is preliminary data.</text>
</comment>
<feature type="region of interest" description="Disordered" evidence="1">
    <location>
        <begin position="318"/>
        <end position="340"/>
    </location>
</feature>
<gene>
    <name evidence="3" type="ORF">HJC23_009017</name>
</gene>
<keyword evidence="4" id="KW-1185">Reference proteome</keyword>
<accession>A0ABD3QYF8</accession>
<dbReference type="PANTHER" id="PTHR33119:SF1">
    <property type="entry name" value="FE2OG DIOXYGENASE DOMAIN-CONTAINING PROTEIN"/>
    <property type="match status" value="1"/>
</dbReference>
<dbReference type="AlphaFoldDB" id="A0ABD3QYF8"/>
<evidence type="ECO:0000256" key="1">
    <source>
        <dbReference type="SAM" id="MobiDB-lite"/>
    </source>
</evidence>
<dbReference type="EMBL" id="JABMIG020000003">
    <property type="protein sequence ID" value="KAL3805310.1"/>
    <property type="molecule type" value="Genomic_DNA"/>
</dbReference>